<dbReference type="Proteomes" id="UP000305401">
    <property type="component" value="Unassembled WGS sequence"/>
</dbReference>
<organism evidence="1 2">
    <name type="scientific">Muribaculum caecicola</name>
    <dbReference type="NCBI Taxonomy" id="3038144"/>
    <lineage>
        <taxon>Bacteria</taxon>
        <taxon>Pseudomonadati</taxon>
        <taxon>Bacteroidota</taxon>
        <taxon>Bacteroidia</taxon>
        <taxon>Bacteroidales</taxon>
        <taxon>Muribaculaceae</taxon>
        <taxon>Muribaculum</taxon>
    </lineage>
</organism>
<dbReference type="EMBL" id="SSTG01000026">
    <property type="protein sequence ID" value="THG54227.1"/>
    <property type="molecule type" value="Genomic_DNA"/>
</dbReference>
<protein>
    <submittedName>
        <fullName evidence="1">FAD:protein FMN transferase</fullName>
    </submittedName>
</protein>
<sequence length="336" mass="36254">MKDFVKATLSVLLILFSISACTSPMPYQHAEGMTWGTTFHITYSSNAPLDDSIKAVLSTIDNSLSPFNDKSLLSGINSGATDSTDTFFRKVFSESVYINRISGGAFDPTIAPIIDLWGFGPKGAISATPTDAQIDSAMAYVGIDKCHINSDNRIVKKTPYTQFNFSAIAKGFGCDLLAQMLERNGVKNFIIEIGGEIVVRGTSPRKTPWRVMIDAPIPGNDTIIHEGMAVIEADSCAIATSGNYRNYHLVDSTNIGHTMNPATGRPAKLDMLSVTIIAPTCMLADALATCCMAMPLDSAIQLINTIPNVEALFVTPMGNEGKWMVHTTPGFPERSR</sequence>
<comment type="caution">
    <text evidence="1">The sequence shown here is derived from an EMBL/GenBank/DDBJ whole genome shotgun (WGS) entry which is preliminary data.</text>
</comment>
<keyword evidence="1" id="KW-0808">Transferase</keyword>
<gene>
    <name evidence="1" type="ORF">E5990_03645</name>
</gene>
<proteinExistence type="predicted"/>
<name>A0AC61S7B5_9BACT</name>
<accession>A0AC61S7B5</accession>
<evidence type="ECO:0000313" key="1">
    <source>
        <dbReference type="EMBL" id="THG54227.1"/>
    </source>
</evidence>
<evidence type="ECO:0000313" key="2">
    <source>
        <dbReference type="Proteomes" id="UP000305401"/>
    </source>
</evidence>
<reference evidence="1" key="1">
    <citation type="submission" date="2019-04" db="EMBL/GenBank/DDBJ databases">
        <title>Microbes associate with the intestines of laboratory mice.</title>
        <authorList>
            <person name="Navarre W."/>
            <person name="Wong E."/>
            <person name="Huang K.C."/>
            <person name="Tropini C."/>
            <person name="Ng K."/>
            <person name="Yu B."/>
        </authorList>
    </citation>
    <scope>NUCLEOTIDE SEQUENCE</scope>
    <source>
        <strain evidence="1">NM86_A22</strain>
    </source>
</reference>
<keyword evidence="2" id="KW-1185">Reference proteome</keyword>